<dbReference type="PANTHER" id="PTHR33116:SF86">
    <property type="entry name" value="REVERSE TRANSCRIPTASE DOMAIN-CONTAINING PROTEIN"/>
    <property type="match status" value="1"/>
</dbReference>
<organism evidence="3">
    <name type="scientific">Sesamum latifolium</name>
    <dbReference type="NCBI Taxonomy" id="2727402"/>
    <lineage>
        <taxon>Eukaryota</taxon>
        <taxon>Viridiplantae</taxon>
        <taxon>Streptophyta</taxon>
        <taxon>Embryophyta</taxon>
        <taxon>Tracheophyta</taxon>
        <taxon>Spermatophyta</taxon>
        <taxon>Magnoliopsida</taxon>
        <taxon>eudicotyledons</taxon>
        <taxon>Gunneridae</taxon>
        <taxon>Pentapetalae</taxon>
        <taxon>asterids</taxon>
        <taxon>lamiids</taxon>
        <taxon>Lamiales</taxon>
        <taxon>Pedaliaceae</taxon>
        <taxon>Sesamum</taxon>
    </lineage>
</organism>
<dbReference type="PROSITE" id="PS50878">
    <property type="entry name" value="RT_POL"/>
    <property type="match status" value="1"/>
</dbReference>
<reference evidence="3" key="2">
    <citation type="journal article" date="2024" name="Plant">
        <title>Genomic evolution and insights into agronomic trait innovations of Sesamum species.</title>
        <authorList>
            <person name="Miao H."/>
            <person name="Wang L."/>
            <person name="Qu L."/>
            <person name="Liu H."/>
            <person name="Sun Y."/>
            <person name="Le M."/>
            <person name="Wang Q."/>
            <person name="Wei S."/>
            <person name="Zheng Y."/>
            <person name="Lin W."/>
            <person name="Duan Y."/>
            <person name="Cao H."/>
            <person name="Xiong S."/>
            <person name="Wang X."/>
            <person name="Wei L."/>
            <person name="Li C."/>
            <person name="Ma Q."/>
            <person name="Ju M."/>
            <person name="Zhao R."/>
            <person name="Li G."/>
            <person name="Mu C."/>
            <person name="Tian Q."/>
            <person name="Mei H."/>
            <person name="Zhang T."/>
            <person name="Gao T."/>
            <person name="Zhang H."/>
        </authorList>
    </citation>
    <scope>NUCLEOTIDE SEQUENCE</scope>
    <source>
        <strain evidence="3">KEN1</strain>
    </source>
</reference>
<dbReference type="Pfam" id="PF00078">
    <property type="entry name" value="RVT_1"/>
    <property type="match status" value="1"/>
</dbReference>
<sequence>MKLDMSKAYDRVEWSFLRGVLLRLGFSHRFVALVMLLVTIVSYSITLNGDQFGYFCPERGISQGDPLPPYLFIFCAEVLSCLIQDAENRGRLTGVAVARNAPRVSHLLFADDTLVFCEATKEQINEWKHARGGKTILGRLVGSRLVPCHDKYLGLPAVGGRSRQVLFKNIRERFWDRIGRWNAKLLSQAGKGVLIKAVLQSLSTYAMSCFMLPVTLLRSLESTMADFWWHNRGEKWVYWIAWRKMCRPLREGVGVSGVQGV</sequence>
<evidence type="ECO:0000313" key="3">
    <source>
        <dbReference type="EMBL" id="KAL0406466.1"/>
    </source>
</evidence>
<dbReference type="EMBL" id="JACGWN010000014">
    <property type="protein sequence ID" value="KAL0406466.1"/>
    <property type="molecule type" value="Genomic_DNA"/>
</dbReference>
<dbReference type="InterPro" id="IPR000477">
    <property type="entry name" value="RT_dom"/>
</dbReference>
<dbReference type="AlphaFoldDB" id="A0AAW2TSB7"/>
<protein>
    <submittedName>
        <fullName evidence="3">Mitochondrial protein</fullName>
    </submittedName>
</protein>
<keyword evidence="1" id="KW-0472">Membrane</keyword>
<feature type="domain" description="Reverse transcriptase" evidence="2">
    <location>
        <begin position="1"/>
        <end position="186"/>
    </location>
</feature>
<evidence type="ECO:0000259" key="2">
    <source>
        <dbReference type="PROSITE" id="PS50878"/>
    </source>
</evidence>
<comment type="caution">
    <text evidence="3">The sequence shown here is derived from an EMBL/GenBank/DDBJ whole genome shotgun (WGS) entry which is preliminary data.</text>
</comment>
<dbReference type="PANTHER" id="PTHR33116">
    <property type="entry name" value="REVERSE TRANSCRIPTASE ZINC-BINDING DOMAIN-CONTAINING PROTEIN-RELATED-RELATED"/>
    <property type="match status" value="1"/>
</dbReference>
<feature type="transmembrane region" description="Helical" evidence="1">
    <location>
        <begin position="21"/>
        <end position="47"/>
    </location>
</feature>
<proteinExistence type="predicted"/>
<gene>
    <name evidence="3" type="ORF">Slati_3960500</name>
</gene>
<reference evidence="3" key="1">
    <citation type="submission" date="2020-06" db="EMBL/GenBank/DDBJ databases">
        <authorList>
            <person name="Li T."/>
            <person name="Hu X."/>
            <person name="Zhang T."/>
            <person name="Song X."/>
            <person name="Zhang H."/>
            <person name="Dai N."/>
            <person name="Sheng W."/>
            <person name="Hou X."/>
            <person name="Wei L."/>
        </authorList>
    </citation>
    <scope>NUCLEOTIDE SEQUENCE</scope>
    <source>
        <strain evidence="3">KEN1</strain>
        <tissue evidence="3">Leaf</tissue>
    </source>
</reference>
<accession>A0AAW2TSB7</accession>
<keyword evidence="1" id="KW-1133">Transmembrane helix</keyword>
<keyword evidence="1" id="KW-0812">Transmembrane</keyword>
<evidence type="ECO:0000256" key="1">
    <source>
        <dbReference type="SAM" id="Phobius"/>
    </source>
</evidence>
<name>A0AAW2TSB7_9LAMI</name>